<reference evidence="1" key="1">
    <citation type="submission" date="2023-05" db="EMBL/GenBank/DDBJ databases">
        <authorList>
            <person name="Stuckert A."/>
        </authorList>
    </citation>
    <scope>NUCLEOTIDE SEQUENCE</scope>
</reference>
<organism evidence="1 2">
    <name type="scientific">Staurois parvus</name>
    <dbReference type="NCBI Taxonomy" id="386267"/>
    <lineage>
        <taxon>Eukaryota</taxon>
        <taxon>Metazoa</taxon>
        <taxon>Chordata</taxon>
        <taxon>Craniata</taxon>
        <taxon>Vertebrata</taxon>
        <taxon>Euteleostomi</taxon>
        <taxon>Amphibia</taxon>
        <taxon>Batrachia</taxon>
        <taxon>Anura</taxon>
        <taxon>Neobatrachia</taxon>
        <taxon>Ranoidea</taxon>
        <taxon>Ranidae</taxon>
        <taxon>Staurois</taxon>
    </lineage>
</organism>
<protein>
    <submittedName>
        <fullName evidence="1">Uncharacterized protein</fullName>
    </submittedName>
</protein>
<evidence type="ECO:0000313" key="1">
    <source>
        <dbReference type="EMBL" id="CAI9561364.1"/>
    </source>
</evidence>
<name>A0ABN9CNR0_9NEOB</name>
<dbReference type="Proteomes" id="UP001162483">
    <property type="component" value="Unassembled WGS sequence"/>
</dbReference>
<proteinExistence type="predicted"/>
<evidence type="ECO:0000313" key="2">
    <source>
        <dbReference type="Proteomes" id="UP001162483"/>
    </source>
</evidence>
<gene>
    <name evidence="1" type="ORF">SPARVUS_LOCUS5417472</name>
</gene>
<sequence>MPKNNSATLTRVSKTIHIITTTLYIQVNYTWVFFRTNCTFIWW</sequence>
<keyword evidence="2" id="KW-1185">Reference proteome</keyword>
<dbReference type="EMBL" id="CATNWA010011226">
    <property type="protein sequence ID" value="CAI9561364.1"/>
    <property type="molecule type" value="Genomic_DNA"/>
</dbReference>
<comment type="caution">
    <text evidence="1">The sequence shown here is derived from an EMBL/GenBank/DDBJ whole genome shotgun (WGS) entry which is preliminary data.</text>
</comment>
<accession>A0ABN9CNR0</accession>